<dbReference type="Proteomes" id="UP001603857">
    <property type="component" value="Unassembled WGS sequence"/>
</dbReference>
<protein>
    <submittedName>
        <fullName evidence="1">Uncharacterized protein</fullName>
    </submittedName>
</protein>
<organism evidence="1 2">
    <name type="scientific">Flemingia macrophylla</name>
    <dbReference type="NCBI Taxonomy" id="520843"/>
    <lineage>
        <taxon>Eukaryota</taxon>
        <taxon>Viridiplantae</taxon>
        <taxon>Streptophyta</taxon>
        <taxon>Embryophyta</taxon>
        <taxon>Tracheophyta</taxon>
        <taxon>Spermatophyta</taxon>
        <taxon>Magnoliopsida</taxon>
        <taxon>eudicotyledons</taxon>
        <taxon>Gunneridae</taxon>
        <taxon>Pentapetalae</taxon>
        <taxon>rosids</taxon>
        <taxon>fabids</taxon>
        <taxon>Fabales</taxon>
        <taxon>Fabaceae</taxon>
        <taxon>Papilionoideae</taxon>
        <taxon>50 kb inversion clade</taxon>
        <taxon>NPAAA clade</taxon>
        <taxon>indigoferoid/millettioid clade</taxon>
        <taxon>Phaseoleae</taxon>
        <taxon>Flemingia</taxon>
    </lineage>
</organism>
<reference evidence="1 2" key="1">
    <citation type="submission" date="2024-08" db="EMBL/GenBank/DDBJ databases">
        <title>Insights into the chromosomal genome structure of Flemingia macrophylla.</title>
        <authorList>
            <person name="Ding Y."/>
            <person name="Zhao Y."/>
            <person name="Bi W."/>
            <person name="Wu M."/>
            <person name="Zhao G."/>
            <person name="Gong Y."/>
            <person name="Li W."/>
            <person name="Zhang P."/>
        </authorList>
    </citation>
    <scope>NUCLEOTIDE SEQUENCE [LARGE SCALE GENOMIC DNA]</scope>
    <source>
        <strain evidence="1">DYQJB</strain>
        <tissue evidence="1">Leaf</tissue>
    </source>
</reference>
<evidence type="ECO:0000313" key="2">
    <source>
        <dbReference type="Proteomes" id="UP001603857"/>
    </source>
</evidence>
<accession>A0ABD1M9F9</accession>
<evidence type="ECO:0000313" key="1">
    <source>
        <dbReference type="EMBL" id="KAL2332377.1"/>
    </source>
</evidence>
<dbReference type="AlphaFoldDB" id="A0ABD1M9F9"/>
<proteinExistence type="predicted"/>
<name>A0ABD1M9F9_9FABA</name>
<comment type="caution">
    <text evidence="1">The sequence shown here is derived from an EMBL/GenBank/DDBJ whole genome shotgun (WGS) entry which is preliminary data.</text>
</comment>
<keyword evidence="2" id="KW-1185">Reference proteome</keyword>
<gene>
    <name evidence="1" type="ORF">Fmac_019958</name>
</gene>
<sequence>MTSRRNNTYMSYEIDGMINKPLYYFLNDAKSSLLIQETVVGIYTDSIHPLQNHLLSLERYHDECKQVIQSYVTATFSNLQKLRQLKTLFTQKIWKNTLEPYTSTKDVLYEKYRSRNTIIIESVSLKKDIADLLSHGLDYNAYVKTYPDECKQAIQSYATTRFSDLPELPQLKRCLPKIWKNTLEPYTSIKPELSLDVEKAKQEQLFMHLTPQS</sequence>
<dbReference type="EMBL" id="JBGMDY010000006">
    <property type="protein sequence ID" value="KAL2332377.1"/>
    <property type="molecule type" value="Genomic_DNA"/>
</dbReference>